<evidence type="ECO:0000256" key="2">
    <source>
        <dbReference type="ARBA" id="ARBA00022840"/>
    </source>
</evidence>
<dbReference type="InterPro" id="IPR013126">
    <property type="entry name" value="Hsp_70_fam"/>
</dbReference>
<dbReference type="InterPro" id="IPR029047">
    <property type="entry name" value="HSP70_peptide-bd_sf"/>
</dbReference>
<dbReference type="SUPFAM" id="SSF53067">
    <property type="entry name" value="Actin-like ATPase domain"/>
    <property type="match status" value="2"/>
</dbReference>
<dbReference type="InterPro" id="IPR043129">
    <property type="entry name" value="ATPase_NBD"/>
</dbReference>
<name>A0ABQ8EYR7_9FUNG</name>
<evidence type="ECO:0000256" key="1">
    <source>
        <dbReference type="ARBA" id="ARBA00022741"/>
    </source>
</evidence>
<dbReference type="Gene3D" id="2.60.34.10">
    <property type="entry name" value="Substrate Binding Domain Of DNAk, Chain A, domain 1"/>
    <property type="match status" value="1"/>
</dbReference>
<feature type="transmembrane region" description="Helical" evidence="4">
    <location>
        <begin position="56"/>
        <end position="74"/>
    </location>
</feature>
<protein>
    <submittedName>
        <fullName evidence="5">Uncharacterized protein</fullName>
    </submittedName>
</protein>
<dbReference type="Gene3D" id="3.90.640.10">
    <property type="entry name" value="Actin, Chain A, domain 4"/>
    <property type="match status" value="1"/>
</dbReference>
<evidence type="ECO:0000256" key="4">
    <source>
        <dbReference type="SAM" id="Phobius"/>
    </source>
</evidence>
<dbReference type="Pfam" id="PF00012">
    <property type="entry name" value="HSP70"/>
    <property type="match status" value="2"/>
</dbReference>
<dbReference type="InterPro" id="IPR029048">
    <property type="entry name" value="HSP70_C_sf"/>
</dbReference>
<keyword evidence="2" id="KW-0067">ATP-binding</keyword>
<feature type="region of interest" description="Disordered" evidence="3">
    <location>
        <begin position="84"/>
        <end position="114"/>
    </location>
</feature>
<dbReference type="SUPFAM" id="SSF100934">
    <property type="entry name" value="Heat shock protein 70kD (HSP70), C-terminal subdomain"/>
    <property type="match status" value="1"/>
</dbReference>
<feature type="compositionally biased region" description="Basic and acidic residues" evidence="3">
    <location>
        <begin position="924"/>
        <end position="942"/>
    </location>
</feature>
<reference evidence="5 6" key="1">
    <citation type="submission" date="2021-02" db="EMBL/GenBank/DDBJ databases">
        <title>Variation within the Batrachochytrium salamandrivorans European outbreak.</title>
        <authorList>
            <person name="Kelly M."/>
            <person name="Pasmans F."/>
            <person name="Shea T.P."/>
            <person name="Munoz J.F."/>
            <person name="Carranza S."/>
            <person name="Cuomo C.A."/>
            <person name="Martel A."/>
        </authorList>
    </citation>
    <scope>NUCLEOTIDE SEQUENCE [LARGE SCALE GENOMIC DNA]</scope>
    <source>
        <strain evidence="5 6">AMFP18/2</strain>
    </source>
</reference>
<dbReference type="Proteomes" id="UP001648503">
    <property type="component" value="Unassembled WGS sequence"/>
</dbReference>
<keyword evidence="4" id="KW-0472">Membrane</keyword>
<evidence type="ECO:0000313" key="6">
    <source>
        <dbReference type="Proteomes" id="UP001648503"/>
    </source>
</evidence>
<evidence type="ECO:0000256" key="3">
    <source>
        <dbReference type="SAM" id="MobiDB-lite"/>
    </source>
</evidence>
<dbReference type="Gene3D" id="1.20.1270.10">
    <property type="match status" value="1"/>
</dbReference>
<dbReference type="EMBL" id="JAFCIX010000560">
    <property type="protein sequence ID" value="KAH6587448.1"/>
    <property type="molecule type" value="Genomic_DNA"/>
</dbReference>
<dbReference type="Gene3D" id="3.30.30.30">
    <property type="match status" value="1"/>
</dbReference>
<keyword evidence="4" id="KW-1133">Transmembrane helix</keyword>
<feature type="compositionally biased region" description="Polar residues" evidence="3">
    <location>
        <begin position="943"/>
        <end position="952"/>
    </location>
</feature>
<feature type="region of interest" description="Disordered" evidence="3">
    <location>
        <begin position="687"/>
        <end position="706"/>
    </location>
</feature>
<dbReference type="Gene3D" id="3.30.420.40">
    <property type="match status" value="2"/>
</dbReference>
<keyword evidence="6" id="KW-1185">Reference proteome</keyword>
<evidence type="ECO:0000313" key="5">
    <source>
        <dbReference type="EMBL" id="KAH6587448.1"/>
    </source>
</evidence>
<sequence>MTHRGNRECKLRTVAKQLAGSCEATQDSAGIQPSTNTLAVTIVFLELIRDYFSSDIFLASASVSVLLLILYVVYRTLWLPSSKHRQTTRSSRKTGRHTKRESLLKDNSTSKLSDDPLNHKVMSVVGIDFGNLNTVVAVARNRGIDVITNETSNRATPSLVSFGERQRFLGEAAKTQEVSSFKNTVGGLKRVAGRPFSDPEVLSKEKRFINSNIVEGENGHAAASVMFQNEPQVFSFSQIASMFLVKVREFTSSEIKAPVTDCVISCPTWFTDAQRSALIGAAEIAGLNCLKLMNDTTAAALGYGITKLDLPDPTDTKVKPRIVTFVDLGHSSYQVAVVSFVKGKLIVKGTAWDRNLGGRDIDDVITNHFIKEFDAKYHMDINSNAKAVFRLRQGAERVKKILSANAVTTLNVECLLDDKDVSGQVKRADFEEWITPLVQRLIPPLKSALAAAGVTPDEVDFVELVGGSTRVPFVKETLAKFFGGSLEGSNKLATTMNQDEAVARGCALQCAIISPIFKVRDFTTQEWNGYPIDLSWDASQAPATKSGEQVVTNMEAFALGNAIPSSKILTFVRTLKDDELAAGSGSVSLEIKGEYNATGVESRDFPAGMGTDIGSWTIKGIKRFPSTEIKNGGGKVIGAKGTIKVKAKLDANCRLVIEAANQIEELAVPVEDIKEDGTFVDPTDAAQTGTANADAPAVAPTPKSGKTKKMIKRHDLIIEPHTHSASRDQITKWIAAEGQMYASDRLVIDTADKRNALEEYVYEVRSKLEMAWSDFIVEDDRTAFMKQLNDTESWLYGEGEEATKSIYAEKLDELKKMGNPVAFRYLQSEERSSAERSFRDYVNSVAVDIQAEDGRYAHIAKSDLELIEKECKAKLVWLNEAIGKQNEMPKHANVHVTVEGIHKEKEMLRCMVAPILSKPKPAPPKKEETKPADAAKPEEKTGTPESNVSNDTPVVPAESMDLD</sequence>
<dbReference type="PROSITE" id="PS01036">
    <property type="entry name" value="HSP70_3"/>
    <property type="match status" value="1"/>
</dbReference>
<feature type="region of interest" description="Disordered" evidence="3">
    <location>
        <begin position="915"/>
        <end position="963"/>
    </location>
</feature>
<accession>A0ABQ8EYR7</accession>
<feature type="compositionally biased region" description="Basic residues" evidence="3">
    <location>
        <begin position="84"/>
        <end position="99"/>
    </location>
</feature>
<dbReference type="PANTHER" id="PTHR45639:SF4">
    <property type="entry name" value="HSC70CB, ISOFORM G"/>
    <property type="match status" value="1"/>
</dbReference>
<dbReference type="InterPro" id="IPR018181">
    <property type="entry name" value="Heat_shock_70_CS"/>
</dbReference>
<dbReference type="PANTHER" id="PTHR45639">
    <property type="entry name" value="HSC70CB, ISOFORM G-RELATED"/>
    <property type="match status" value="1"/>
</dbReference>
<keyword evidence="4" id="KW-0812">Transmembrane</keyword>
<gene>
    <name evidence="5" type="ORF">BASA50_011390</name>
</gene>
<organism evidence="5 6">
    <name type="scientific">Batrachochytrium salamandrivorans</name>
    <dbReference type="NCBI Taxonomy" id="1357716"/>
    <lineage>
        <taxon>Eukaryota</taxon>
        <taxon>Fungi</taxon>
        <taxon>Fungi incertae sedis</taxon>
        <taxon>Chytridiomycota</taxon>
        <taxon>Chytridiomycota incertae sedis</taxon>
        <taxon>Chytridiomycetes</taxon>
        <taxon>Rhizophydiales</taxon>
        <taxon>Rhizophydiales incertae sedis</taxon>
        <taxon>Batrachochytrium</taxon>
    </lineage>
</organism>
<comment type="caution">
    <text evidence="5">The sequence shown here is derived from an EMBL/GenBank/DDBJ whole genome shotgun (WGS) entry which is preliminary data.</text>
</comment>
<proteinExistence type="predicted"/>
<dbReference type="PRINTS" id="PR00301">
    <property type="entry name" value="HEATSHOCK70"/>
</dbReference>
<keyword evidence="1" id="KW-0547">Nucleotide-binding</keyword>